<dbReference type="OrthoDB" id="9814200at2"/>
<protein>
    <submittedName>
        <fullName evidence="6">Transcriptional regulator, TetR family</fullName>
    </submittedName>
</protein>
<dbReference type="InterPro" id="IPR011075">
    <property type="entry name" value="TetR_C"/>
</dbReference>
<dbReference type="SUPFAM" id="SSF48498">
    <property type="entry name" value="Tetracyclin repressor-like, C-terminal domain"/>
    <property type="match status" value="1"/>
</dbReference>
<dbReference type="Proteomes" id="UP000182409">
    <property type="component" value="Unassembled WGS sequence"/>
</dbReference>
<dbReference type="AlphaFoldDB" id="A0A1H4JY39"/>
<dbReference type="PANTHER" id="PTHR47506:SF3">
    <property type="entry name" value="HTH-TYPE TRANSCRIPTIONAL REGULATOR LMRA"/>
    <property type="match status" value="1"/>
</dbReference>
<dbReference type="PROSITE" id="PS50977">
    <property type="entry name" value="HTH_TETR_2"/>
    <property type="match status" value="1"/>
</dbReference>
<dbReference type="Pfam" id="PF16925">
    <property type="entry name" value="TetR_C_13"/>
    <property type="match status" value="1"/>
</dbReference>
<reference evidence="6 7" key="1">
    <citation type="submission" date="2016-10" db="EMBL/GenBank/DDBJ databases">
        <authorList>
            <person name="de Groot N.N."/>
        </authorList>
    </citation>
    <scope>NUCLEOTIDE SEQUENCE [LARGE SCALE GENOMIC DNA]</scope>
    <source>
        <strain evidence="6 7">AB35.6</strain>
    </source>
</reference>
<dbReference type="InterPro" id="IPR023772">
    <property type="entry name" value="DNA-bd_HTH_TetR-type_CS"/>
</dbReference>
<name>A0A1H4JY39_9BACT</name>
<evidence type="ECO:0000313" key="7">
    <source>
        <dbReference type="Proteomes" id="UP000182409"/>
    </source>
</evidence>
<gene>
    <name evidence="6" type="ORF">SAMN05443244_0869</name>
</gene>
<keyword evidence="1" id="KW-0805">Transcription regulation</keyword>
<dbReference type="InterPro" id="IPR001647">
    <property type="entry name" value="HTH_TetR"/>
</dbReference>
<dbReference type="InterPro" id="IPR036271">
    <property type="entry name" value="Tet_transcr_reg_TetR-rel_C_sf"/>
</dbReference>
<accession>A0A1H4JY39</accession>
<dbReference type="SUPFAM" id="SSF46689">
    <property type="entry name" value="Homeodomain-like"/>
    <property type="match status" value="1"/>
</dbReference>
<evidence type="ECO:0000256" key="1">
    <source>
        <dbReference type="ARBA" id="ARBA00023015"/>
    </source>
</evidence>
<dbReference type="PANTHER" id="PTHR47506">
    <property type="entry name" value="TRANSCRIPTIONAL REGULATORY PROTEIN"/>
    <property type="match status" value="1"/>
</dbReference>
<proteinExistence type="predicted"/>
<evidence type="ECO:0000256" key="2">
    <source>
        <dbReference type="ARBA" id="ARBA00023125"/>
    </source>
</evidence>
<keyword evidence="3" id="KW-0804">Transcription</keyword>
<dbReference type="PROSITE" id="PS01081">
    <property type="entry name" value="HTH_TETR_1"/>
    <property type="match status" value="1"/>
</dbReference>
<evidence type="ECO:0000256" key="3">
    <source>
        <dbReference type="ARBA" id="ARBA00023163"/>
    </source>
</evidence>
<dbReference type="Gene3D" id="1.10.357.10">
    <property type="entry name" value="Tetracycline Repressor, domain 2"/>
    <property type="match status" value="1"/>
</dbReference>
<dbReference type="GO" id="GO:0003677">
    <property type="term" value="F:DNA binding"/>
    <property type="evidence" value="ECO:0007669"/>
    <property type="project" value="UniProtKB-UniRule"/>
</dbReference>
<dbReference type="PRINTS" id="PR00455">
    <property type="entry name" value="HTHTETR"/>
</dbReference>
<dbReference type="Pfam" id="PF00440">
    <property type="entry name" value="TetR_N"/>
    <property type="match status" value="1"/>
</dbReference>
<feature type="DNA-binding region" description="H-T-H motif" evidence="4">
    <location>
        <begin position="28"/>
        <end position="47"/>
    </location>
</feature>
<evidence type="ECO:0000313" key="6">
    <source>
        <dbReference type="EMBL" id="SEB50765.1"/>
    </source>
</evidence>
<evidence type="ECO:0000256" key="4">
    <source>
        <dbReference type="PROSITE-ProRule" id="PRU00335"/>
    </source>
</evidence>
<feature type="domain" description="HTH tetR-type" evidence="5">
    <location>
        <begin position="5"/>
        <end position="65"/>
    </location>
</feature>
<evidence type="ECO:0000259" key="5">
    <source>
        <dbReference type="PROSITE" id="PS50977"/>
    </source>
</evidence>
<sequence>MTKGEETRQTIIERAAPLFNRRGFHGCSMSDIMEATGLEKGGIYRHFSSKEEIAEASFRYSVEASVKLRTSGVPQGESPMETLRALIARFVHTPSAVAGGCPLMNTAIDADDGNERLRGLVREAFKAWRDRIVSILELAIAAGELAADADVAWLANTVMTSLEGAVMLSRLERRKEPLLHAQKALELILDTVLMKPRNSEFER</sequence>
<dbReference type="EMBL" id="FNSD01000001">
    <property type="protein sequence ID" value="SEB50765.1"/>
    <property type="molecule type" value="Genomic_DNA"/>
</dbReference>
<organism evidence="6 7">
    <name type="scientific">Terriglobus roseus</name>
    <dbReference type="NCBI Taxonomy" id="392734"/>
    <lineage>
        <taxon>Bacteria</taxon>
        <taxon>Pseudomonadati</taxon>
        <taxon>Acidobacteriota</taxon>
        <taxon>Terriglobia</taxon>
        <taxon>Terriglobales</taxon>
        <taxon>Acidobacteriaceae</taxon>
        <taxon>Terriglobus</taxon>
    </lineage>
</organism>
<dbReference type="InterPro" id="IPR009057">
    <property type="entry name" value="Homeodomain-like_sf"/>
</dbReference>
<keyword evidence="2 4" id="KW-0238">DNA-binding</keyword>